<evidence type="ECO:0008006" key="3">
    <source>
        <dbReference type="Google" id="ProtNLM"/>
    </source>
</evidence>
<protein>
    <recommendedName>
        <fullName evidence="3">BAR domain-containing protein</fullName>
    </recommendedName>
</protein>
<evidence type="ECO:0000313" key="1">
    <source>
        <dbReference type="EMBL" id="CAI5440628.1"/>
    </source>
</evidence>
<dbReference type="SUPFAM" id="SSF103657">
    <property type="entry name" value="BAR/IMD domain-like"/>
    <property type="match status" value="1"/>
</dbReference>
<sequence length="233" mass="26848">MNSESEVKNQGGSNQDGKRLFKFSFNVNKKTDDQTEMTGEFVGDVQHFCDYDEAVAKCFQLLEACYIPVGGKPSKDDEDSFQKLAGALHDFKAHFQNTPQSAALDTFDTNMKAACSARKAHQKDQKYQLRHLRRFHVDDFQKFLTQRKAFDESRKRMDQAKVDVRDAKTTAQIEKKAICYQMAVDDFDAQTELLIKLIDGLPKIKQTNCHDILMFLTKHKVFHADMVRFYKIA</sequence>
<organism evidence="1 2">
    <name type="scientific">Caenorhabditis angaria</name>
    <dbReference type="NCBI Taxonomy" id="860376"/>
    <lineage>
        <taxon>Eukaryota</taxon>
        <taxon>Metazoa</taxon>
        <taxon>Ecdysozoa</taxon>
        <taxon>Nematoda</taxon>
        <taxon>Chromadorea</taxon>
        <taxon>Rhabditida</taxon>
        <taxon>Rhabditina</taxon>
        <taxon>Rhabditomorpha</taxon>
        <taxon>Rhabditoidea</taxon>
        <taxon>Rhabditidae</taxon>
        <taxon>Peloderinae</taxon>
        <taxon>Caenorhabditis</taxon>
    </lineage>
</organism>
<evidence type="ECO:0000313" key="2">
    <source>
        <dbReference type="Proteomes" id="UP001152747"/>
    </source>
</evidence>
<reference evidence="1" key="1">
    <citation type="submission" date="2022-11" db="EMBL/GenBank/DDBJ databases">
        <authorList>
            <person name="Kikuchi T."/>
        </authorList>
    </citation>
    <scope>NUCLEOTIDE SEQUENCE</scope>
    <source>
        <strain evidence="1">PS1010</strain>
    </source>
</reference>
<name>A0A9P1I9B4_9PELO</name>
<proteinExistence type="predicted"/>
<dbReference type="InterPro" id="IPR027267">
    <property type="entry name" value="AH/BAR_dom_sf"/>
</dbReference>
<accession>A0A9P1I9B4</accession>
<dbReference type="AlphaFoldDB" id="A0A9P1I9B4"/>
<keyword evidence="2" id="KW-1185">Reference proteome</keyword>
<dbReference type="EMBL" id="CANHGI010000002">
    <property type="protein sequence ID" value="CAI5440628.1"/>
    <property type="molecule type" value="Genomic_DNA"/>
</dbReference>
<dbReference type="Proteomes" id="UP001152747">
    <property type="component" value="Unassembled WGS sequence"/>
</dbReference>
<dbReference type="Gene3D" id="1.20.1270.60">
    <property type="entry name" value="Arfaptin homology (AH) domain/BAR domain"/>
    <property type="match status" value="1"/>
</dbReference>
<gene>
    <name evidence="1" type="ORF">CAMP_LOCUS3265</name>
</gene>
<dbReference type="OrthoDB" id="5835493at2759"/>
<comment type="caution">
    <text evidence="1">The sequence shown here is derived from an EMBL/GenBank/DDBJ whole genome shotgun (WGS) entry which is preliminary data.</text>
</comment>